<proteinExistence type="inferred from homology"/>
<comment type="subcellular location">
    <subcellularLocation>
        <location evidence="5">Cell membrane</location>
        <topology evidence="5">Multi-pass membrane protein</topology>
    </subcellularLocation>
    <subcellularLocation>
        <location evidence="1">Membrane</location>
        <topology evidence="1">Multi-pass membrane protein</topology>
    </subcellularLocation>
</comment>
<keyword evidence="7" id="KW-1185">Reference proteome</keyword>
<dbReference type="InterPro" id="IPR002033">
    <property type="entry name" value="TatC"/>
</dbReference>
<dbReference type="RefSeq" id="WP_100426129.1">
    <property type="nucleotide sequence ID" value="NZ_JAQXKX010000014.1"/>
</dbReference>
<name>A0A2M9A952_9BACT</name>
<keyword evidence="5" id="KW-0653">Protein transport</keyword>
<dbReference type="GO" id="GO:0043953">
    <property type="term" value="P:protein transport by the Tat complex"/>
    <property type="evidence" value="ECO:0007669"/>
    <property type="project" value="UniProtKB-UniRule"/>
</dbReference>
<dbReference type="PANTHER" id="PTHR30371:SF0">
    <property type="entry name" value="SEC-INDEPENDENT PROTEIN TRANSLOCASE PROTEIN TATC, CHLOROPLASTIC-RELATED"/>
    <property type="match status" value="1"/>
</dbReference>
<dbReference type="HAMAP" id="MF_00902">
    <property type="entry name" value="TatC"/>
    <property type="match status" value="1"/>
</dbReference>
<dbReference type="NCBIfam" id="TIGR00945">
    <property type="entry name" value="tatC"/>
    <property type="match status" value="1"/>
</dbReference>
<accession>A0A2M9A952</accession>
<dbReference type="EMBL" id="PGEX01000001">
    <property type="protein sequence ID" value="PJJ42261.1"/>
    <property type="molecule type" value="Genomic_DNA"/>
</dbReference>
<feature type="transmembrane region" description="Helical" evidence="5">
    <location>
        <begin position="99"/>
        <end position="128"/>
    </location>
</feature>
<keyword evidence="5" id="KW-1003">Cell membrane</keyword>
<feature type="transmembrane region" description="Helical" evidence="5">
    <location>
        <begin position="12"/>
        <end position="32"/>
    </location>
</feature>
<dbReference type="AlphaFoldDB" id="A0A2M9A952"/>
<protein>
    <recommendedName>
        <fullName evidence="5">Sec-independent protein translocase protein TatC</fullName>
    </recommendedName>
</protein>
<dbReference type="GO" id="GO:0065002">
    <property type="term" value="P:intracellular protein transmembrane transport"/>
    <property type="evidence" value="ECO:0007669"/>
    <property type="project" value="TreeGrafter"/>
</dbReference>
<dbReference type="GO" id="GO:0033281">
    <property type="term" value="C:TAT protein transport complex"/>
    <property type="evidence" value="ECO:0007669"/>
    <property type="project" value="UniProtKB-UniRule"/>
</dbReference>
<evidence type="ECO:0000256" key="1">
    <source>
        <dbReference type="ARBA" id="ARBA00004141"/>
    </source>
</evidence>
<comment type="function">
    <text evidence="5">Part of the twin-arginine translocation (Tat) system that transports large folded proteins containing a characteristic twin-arginine motif in their signal peptide across membranes.</text>
</comment>
<evidence type="ECO:0000313" key="7">
    <source>
        <dbReference type="Proteomes" id="UP000231134"/>
    </source>
</evidence>
<dbReference type="OrthoDB" id="9813156at2"/>
<sequence>MELSEHFQELRSRLLTCLACFAVVAGIAFYQFPFFWRFVELPLFGTNLVTLVNLSPAEGVSVNLLVACMIAALATSPIFLYHIYAFCAPAVPTERKKTFLFSVFTASLLFFAGAAFAYFFAIPFLFSFLAGYSNSAMQMWSQTSYVSFLFRFEVLFALIFQMPVAAAFLGRTGIAGKDFLLKHFRLVIFLSALFSAIVTPPDLMSLFWVAIPMIILYGISLITYRMAWRAR</sequence>
<dbReference type="PANTHER" id="PTHR30371">
    <property type="entry name" value="SEC-INDEPENDENT PROTEIN TRANSLOCASE PROTEIN TATC"/>
    <property type="match status" value="1"/>
</dbReference>
<dbReference type="GO" id="GO:0009977">
    <property type="term" value="F:proton motive force dependent protein transmembrane transporter activity"/>
    <property type="evidence" value="ECO:0007669"/>
    <property type="project" value="TreeGrafter"/>
</dbReference>
<reference evidence="6 7" key="1">
    <citation type="submission" date="2017-11" db="EMBL/GenBank/DDBJ databases">
        <title>Animal gut microbial communities from fecal samples from Wisconsin, USA.</title>
        <authorList>
            <person name="Neumann A."/>
        </authorList>
    </citation>
    <scope>NUCLEOTIDE SEQUENCE [LARGE SCALE GENOMIC DNA]</scope>
    <source>
        <strain evidence="6 7">UWS3</strain>
    </source>
</reference>
<evidence type="ECO:0000256" key="3">
    <source>
        <dbReference type="ARBA" id="ARBA00022989"/>
    </source>
</evidence>
<organism evidence="6 7">
    <name type="scientific">Hallerella succinigenes</name>
    <dbReference type="NCBI Taxonomy" id="1896222"/>
    <lineage>
        <taxon>Bacteria</taxon>
        <taxon>Pseudomonadati</taxon>
        <taxon>Fibrobacterota</taxon>
        <taxon>Fibrobacteria</taxon>
        <taxon>Fibrobacterales</taxon>
        <taxon>Fibrobacteraceae</taxon>
        <taxon>Hallerella</taxon>
    </lineage>
</organism>
<gene>
    <name evidence="5" type="primary">tatC</name>
    <name evidence="6" type="ORF">BGX16_2284</name>
</gene>
<keyword evidence="5" id="KW-0811">Translocation</keyword>
<evidence type="ECO:0000256" key="2">
    <source>
        <dbReference type="ARBA" id="ARBA00022692"/>
    </source>
</evidence>
<feature type="transmembrane region" description="Helical" evidence="5">
    <location>
        <begin position="64"/>
        <end position="87"/>
    </location>
</feature>
<evidence type="ECO:0000256" key="4">
    <source>
        <dbReference type="ARBA" id="ARBA00023136"/>
    </source>
</evidence>
<dbReference type="PRINTS" id="PR01840">
    <property type="entry name" value="TATCFAMILY"/>
</dbReference>
<keyword evidence="3 5" id="KW-1133">Transmembrane helix</keyword>
<evidence type="ECO:0000256" key="5">
    <source>
        <dbReference type="HAMAP-Rule" id="MF_00902"/>
    </source>
</evidence>
<keyword evidence="4 5" id="KW-0472">Membrane</keyword>
<feature type="transmembrane region" description="Helical" evidence="5">
    <location>
        <begin position="148"/>
        <end position="168"/>
    </location>
</feature>
<feature type="transmembrane region" description="Helical" evidence="5">
    <location>
        <begin position="205"/>
        <end position="224"/>
    </location>
</feature>
<comment type="caution">
    <text evidence="6">The sequence shown here is derived from an EMBL/GenBank/DDBJ whole genome shotgun (WGS) entry which is preliminary data.</text>
</comment>
<comment type="subunit">
    <text evidence="5">Forms a complex with TatA.</text>
</comment>
<dbReference type="Proteomes" id="UP000231134">
    <property type="component" value="Unassembled WGS sequence"/>
</dbReference>
<dbReference type="Pfam" id="PF00902">
    <property type="entry name" value="TatC"/>
    <property type="match status" value="1"/>
</dbReference>
<feature type="transmembrane region" description="Helical" evidence="5">
    <location>
        <begin position="180"/>
        <end position="199"/>
    </location>
</feature>
<comment type="similarity">
    <text evidence="5">Belongs to the TatC family.</text>
</comment>
<evidence type="ECO:0000313" key="6">
    <source>
        <dbReference type="EMBL" id="PJJ42261.1"/>
    </source>
</evidence>
<keyword evidence="5" id="KW-0813">Transport</keyword>
<keyword evidence="2 5" id="KW-0812">Transmembrane</keyword>